<keyword evidence="2" id="KW-1185">Reference proteome</keyword>
<proteinExistence type="predicted"/>
<dbReference type="EMBL" id="BAAANS010000031">
    <property type="protein sequence ID" value="GAA2106963.1"/>
    <property type="molecule type" value="Genomic_DNA"/>
</dbReference>
<reference evidence="1 2" key="1">
    <citation type="journal article" date="2019" name="Int. J. Syst. Evol. Microbiol.">
        <title>The Global Catalogue of Microorganisms (GCM) 10K type strain sequencing project: providing services to taxonomists for standard genome sequencing and annotation.</title>
        <authorList>
            <consortium name="The Broad Institute Genomics Platform"/>
            <consortium name="The Broad Institute Genome Sequencing Center for Infectious Disease"/>
            <person name="Wu L."/>
            <person name="Ma J."/>
        </authorList>
    </citation>
    <scope>NUCLEOTIDE SEQUENCE [LARGE SCALE GENOMIC DNA]</scope>
    <source>
        <strain evidence="1 2">JCM 14559</strain>
    </source>
</reference>
<gene>
    <name evidence="1" type="ORF">GCM10009759_45660</name>
</gene>
<comment type="caution">
    <text evidence="1">The sequence shown here is derived from an EMBL/GenBank/DDBJ whole genome shotgun (WGS) entry which is preliminary data.</text>
</comment>
<dbReference type="Proteomes" id="UP001500897">
    <property type="component" value="Unassembled WGS sequence"/>
</dbReference>
<evidence type="ECO:0000313" key="2">
    <source>
        <dbReference type="Proteomes" id="UP001500897"/>
    </source>
</evidence>
<evidence type="ECO:0000313" key="1">
    <source>
        <dbReference type="EMBL" id="GAA2106963.1"/>
    </source>
</evidence>
<accession>A0ABN2X8U8</accession>
<protein>
    <submittedName>
        <fullName evidence="1">Uncharacterized protein</fullName>
    </submittedName>
</protein>
<name>A0ABN2X8U8_9ACTN</name>
<organism evidence="1 2">
    <name type="scientific">Kitasatospora saccharophila</name>
    <dbReference type="NCBI Taxonomy" id="407973"/>
    <lineage>
        <taxon>Bacteria</taxon>
        <taxon>Bacillati</taxon>
        <taxon>Actinomycetota</taxon>
        <taxon>Actinomycetes</taxon>
        <taxon>Kitasatosporales</taxon>
        <taxon>Streptomycetaceae</taxon>
        <taxon>Kitasatospora</taxon>
    </lineage>
</organism>
<sequence>MHIVVVTLRAPVVCISVVDPISVHRAIRETSDDPAEFEHLTVRTSSGRIDVWVFLTASSTTTAMASALAVVTRGLRSHWQLADWIFEIQAHTVVGPEMGR</sequence>